<comment type="caution">
    <text evidence="1">The sequence shown here is derived from an EMBL/GenBank/DDBJ whole genome shotgun (WGS) entry which is preliminary data.</text>
</comment>
<dbReference type="AlphaFoldDB" id="A0A5J4UX66"/>
<gene>
    <name evidence="1" type="ORF">EZS28_029722</name>
</gene>
<accession>A0A5J4UX66</accession>
<sequence length="228" mass="24135">MLYYGSGVNKYGELWMTVGDYQGNQGRIDLLSQTIYGSPVISDMLTNQNVDTLPSDFTTKQDIMPNLQYNTETINSASFLQNGMAQINPNTANQSQGLRISRSEAGCGIYLGTGQQINGTVQNQWQIVSQPSNFEQNPLGLTIGLSSESGAANRGLRISADGNTLSFNGSVIAGTGATNGAINGSINYSAGNAILWGVNSVGTEGGFYSDGPKIYWRAKSVTLGAVPP</sequence>
<proteinExistence type="predicted"/>
<name>A0A5J4UX66_9EUKA</name>
<organism evidence="1 2">
    <name type="scientific">Streblomastix strix</name>
    <dbReference type="NCBI Taxonomy" id="222440"/>
    <lineage>
        <taxon>Eukaryota</taxon>
        <taxon>Metamonada</taxon>
        <taxon>Preaxostyla</taxon>
        <taxon>Oxymonadida</taxon>
        <taxon>Streblomastigidae</taxon>
        <taxon>Streblomastix</taxon>
    </lineage>
</organism>
<reference evidence="1 2" key="1">
    <citation type="submission" date="2019-03" db="EMBL/GenBank/DDBJ databases">
        <title>Single cell metagenomics reveals metabolic interactions within the superorganism composed of flagellate Streblomastix strix and complex community of Bacteroidetes bacteria on its surface.</title>
        <authorList>
            <person name="Treitli S.C."/>
            <person name="Kolisko M."/>
            <person name="Husnik F."/>
            <person name="Keeling P."/>
            <person name="Hampl V."/>
        </authorList>
    </citation>
    <scope>NUCLEOTIDE SEQUENCE [LARGE SCALE GENOMIC DNA]</scope>
    <source>
        <strain evidence="1">ST1C</strain>
    </source>
</reference>
<dbReference type="EMBL" id="SNRW01011739">
    <property type="protein sequence ID" value="KAA6374750.1"/>
    <property type="molecule type" value="Genomic_DNA"/>
</dbReference>
<evidence type="ECO:0000313" key="2">
    <source>
        <dbReference type="Proteomes" id="UP000324800"/>
    </source>
</evidence>
<evidence type="ECO:0000313" key="1">
    <source>
        <dbReference type="EMBL" id="KAA6374750.1"/>
    </source>
</evidence>
<protein>
    <submittedName>
        <fullName evidence="1">Uncharacterized protein</fullName>
    </submittedName>
</protein>
<dbReference type="Proteomes" id="UP000324800">
    <property type="component" value="Unassembled WGS sequence"/>
</dbReference>